<dbReference type="RefSeq" id="XP_002427527.1">
    <property type="nucleotide sequence ID" value="XM_002427482.1"/>
</dbReference>
<evidence type="ECO:0000256" key="3">
    <source>
        <dbReference type="ARBA" id="ARBA00022989"/>
    </source>
</evidence>
<dbReference type="Gene3D" id="2.60.120.260">
    <property type="entry name" value="Galactose-binding domain-like"/>
    <property type="match status" value="1"/>
</dbReference>
<reference evidence="7" key="2">
    <citation type="submission" date="2007-04" db="EMBL/GenBank/DDBJ databases">
        <title>The genome of the human body louse.</title>
        <authorList>
            <consortium name="The Human Body Louse Genome Consortium"/>
            <person name="Kirkness E."/>
            <person name="Walenz B."/>
            <person name="Hass B."/>
            <person name="Bruggner R."/>
            <person name="Strausberg R."/>
        </authorList>
    </citation>
    <scope>NUCLEOTIDE SEQUENCE</scope>
    <source>
        <strain evidence="7">USDA</strain>
    </source>
</reference>
<dbReference type="STRING" id="121224.E0VN23"/>
<keyword evidence="3 5" id="KW-1133">Transmembrane helix</keyword>
<dbReference type="EnsemblMetazoa" id="PHUM327380-RA">
    <property type="protein sequence ID" value="PHUM327380-PA"/>
    <property type="gene ID" value="PHUM327380"/>
</dbReference>
<dbReference type="Proteomes" id="UP000009046">
    <property type="component" value="Unassembled WGS sequence"/>
</dbReference>
<proteinExistence type="predicted"/>
<gene>
    <name evidence="8" type="primary">8236165</name>
    <name evidence="7" type="ORF">Phum_PHUM327380</name>
</gene>
<dbReference type="GeneID" id="8236165"/>
<reference evidence="7" key="1">
    <citation type="submission" date="2007-04" db="EMBL/GenBank/DDBJ databases">
        <title>Annotation of Pediculus humanus corporis strain USDA.</title>
        <authorList>
            <person name="Kirkness E."/>
            <person name="Hannick L."/>
            <person name="Hass B."/>
            <person name="Bruggner R."/>
            <person name="Lawson D."/>
            <person name="Bidwell S."/>
            <person name="Joardar V."/>
            <person name="Caler E."/>
            <person name="Walenz B."/>
            <person name="Inman J."/>
            <person name="Schobel S."/>
            <person name="Galinsky K."/>
            <person name="Amedeo P."/>
            <person name="Strausberg R."/>
        </authorList>
    </citation>
    <scope>NUCLEOTIDE SEQUENCE</scope>
    <source>
        <strain evidence="7">USDA</strain>
    </source>
</reference>
<dbReference type="InterPro" id="IPR012919">
    <property type="entry name" value="SUN_dom"/>
</dbReference>
<dbReference type="eggNOG" id="KOG2687">
    <property type="taxonomic scope" value="Eukaryota"/>
</dbReference>
<comment type="subcellular location">
    <subcellularLocation>
        <location evidence="1">Membrane</location>
    </subcellularLocation>
</comment>
<dbReference type="AlphaFoldDB" id="E0VN23"/>
<dbReference type="PANTHER" id="PTHR12911">
    <property type="entry name" value="SAD1/UNC-84-LIKE PROTEIN-RELATED"/>
    <property type="match status" value="1"/>
</dbReference>
<feature type="transmembrane region" description="Helical" evidence="5">
    <location>
        <begin position="50"/>
        <end position="70"/>
    </location>
</feature>
<feature type="domain" description="SUN" evidence="6">
    <location>
        <begin position="69"/>
        <end position="237"/>
    </location>
</feature>
<keyword evidence="9" id="KW-1185">Reference proteome</keyword>
<dbReference type="EMBL" id="DS235332">
    <property type="protein sequence ID" value="EEB14789.1"/>
    <property type="molecule type" value="Genomic_DNA"/>
</dbReference>
<dbReference type="HOGENOM" id="CLU_1171871_0_0_1"/>
<accession>E0VN23</accession>
<dbReference type="KEGG" id="phu:Phum_PHUM327380"/>
<dbReference type="EMBL" id="AAZO01003803">
    <property type="status" value="NOT_ANNOTATED_CDS"/>
    <property type="molecule type" value="Genomic_DNA"/>
</dbReference>
<evidence type="ECO:0000256" key="1">
    <source>
        <dbReference type="ARBA" id="ARBA00004370"/>
    </source>
</evidence>
<protein>
    <recommendedName>
        <fullName evidence="6">SUN domain-containing protein</fullName>
    </recommendedName>
</protein>
<organism>
    <name type="scientific">Pediculus humanus subsp. corporis</name>
    <name type="common">Body louse</name>
    <dbReference type="NCBI Taxonomy" id="121224"/>
    <lineage>
        <taxon>Eukaryota</taxon>
        <taxon>Metazoa</taxon>
        <taxon>Ecdysozoa</taxon>
        <taxon>Arthropoda</taxon>
        <taxon>Hexapoda</taxon>
        <taxon>Insecta</taxon>
        <taxon>Pterygota</taxon>
        <taxon>Neoptera</taxon>
        <taxon>Paraneoptera</taxon>
        <taxon>Psocodea</taxon>
        <taxon>Troctomorpha</taxon>
        <taxon>Phthiraptera</taxon>
        <taxon>Anoplura</taxon>
        <taxon>Pediculidae</taxon>
        <taxon>Pediculus</taxon>
    </lineage>
</organism>
<dbReference type="Pfam" id="PF07738">
    <property type="entry name" value="Sad1_UNC"/>
    <property type="match status" value="1"/>
</dbReference>
<evidence type="ECO:0000313" key="9">
    <source>
        <dbReference type="Proteomes" id="UP000009046"/>
    </source>
</evidence>
<dbReference type="PROSITE" id="PS51469">
    <property type="entry name" value="SUN"/>
    <property type="match status" value="1"/>
</dbReference>
<evidence type="ECO:0000313" key="8">
    <source>
        <dbReference type="EnsemblMetazoa" id="PHUM327380-PA"/>
    </source>
</evidence>
<dbReference type="GO" id="GO:0016020">
    <property type="term" value="C:membrane"/>
    <property type="evidence" value="ECO:0007669"/>
    <property type="project" value="UniProtKB-SubCell"/>
</dbReference>
<dbReference type="OrthoDB" id="342281at2759"/>
<keyword evidence="4 5" id="KW-0472">Membrane</keyword>
<dbReference type="PANTHER" id="PTHR12911:SF8">
    <property type="entry name" value="KLAROID PROTEIN-RELATED"/>
    <property type="match status" value="1"/>
</dbReference>
<dbReference type="GO" id="GO:0005635">
    <property type="term" value="C:nuclear envelope"/>
    <property type="evidence" value="ECO:0007669"/>
    <property type="project" value="TreeGrafter"/>
</dbReference>
<reference evidence="8" key="3">
    <citation type="submission" date="2021-02" db="UniProtKB">
        <authorList>
            <consortium name="EnsemblMetazoa"/>
        </authorList>
    </citation>
    <scope>IDENTIFICATION</scope>
    <source>
        <strain evidence="8">USDA</strain>
    </source>
</reference>
<evidence type="ECO:0000256" key="2">
    <source>
        <dbReference type="ARBA" id="ARBA00022692"/>
    </source>
</evidence>
<dbReference type="VEuPathDB" id="VectorBase:PHUM327380"/>
<dbReference type="InterPro" id="IPR045119">
    <property type="entry name" value="SUN1-5"/>
</dbReference>
<name>E0VN23_PEDHC</name>
<dbReference type="OMA" id="RIFHRSH"/>
<dbReference type="InParanoid" id="E0VN23"/>
<evidence type="ECO:0000313" key="7">
    <source>
        <dbReference type="EMBL" id="EEB14789.1"/>
    </source>
</evidence>
<dbReference type="CTD" id="8236165"/>
<evidence type="ECO:0000256" key="5">
    <source>
        <dbReference type="SAM" id="Phobius"/>
    </source>
</evidence>
<sequence>MKEKKSEFDPVVRLETIDLLKNPKNLKSTFYLKGNKILLKKFNIKFNSRLILIIIFFIFITSTFLCHFGAKILSTFDTESYGTVSLKWWNYKLNIPYQFFNNFFHLSKGPNLVLVPWTKSGDCWAFQGSKGRIAIELSEKIKILAVTIDHIRLSENELQSAPKKFSVFGVLDKSIDLNSDKIHLGTFQYDVTGSTMQTFLISSKLKIRFKIIQVQFESNHGNKYYTCIYKIRVHGHS</sequence>
<keyword evidence="2 5" id="KW-0812">Transmembrane</keyword>
<evidence type="ECO:0000259" key="6">
    <source>
        <dbReference type="PROSITE" id="PS51469"/>
    </source>
</evidence>
<evidence type="ECO:0000256" key="4">
    <source>
        <dbReference type="ARBA" id="ARBA00023136"/>
    </source>
</evidence>
<dbReference type="GO" id="GO:0043495">
    <property type="term" value="F:protein-membrane adaptor activity"/>
    <property type="evidence" value="ECO:0007669"/>
    <property type="project" value="TreeGrafter"/>
</dbReference>